<protein>
    <submittedName>
        <fullName evidence="1">Uncharacterized protein</fullName>
    </submittedName>
</protein>
<evidence type="ECO:0000313" key="2">
    <source>
        <dbReference type="Proteomes" id="UP000537131"/>
    </source>
</evidence>
<accession>A0A7Y0HRE5</accession>
<sequence length="891" mass="93286">MVIEFKASAGNLANSRVTVQNGEAAVTFISETENSKVAAKIDAQINEASNDYKALIGKVFGTTNVLLDPSPNNGSNNAIVVGAESDIADRVTLHFNKEVSVKNFVKQNPDGTYMVDKDGNAVTYGANEGGYVVAISQPGTGKTFKARGFKPGTDAKSMVVILTKGKDTTLTDNTTVNVDITDATGVKSAQSFVLTDPRPAEPTNVTPTGLTGVNVVFSEPIVDPVVDLTTQQVSIDGGKLDLLNMNYTAPAKLISTGDFDQNKFTDTRNVLTVTFGKYINAVTATNSIDGKAHKAGEQVFLPAGNHSIQLAAIKDFAGYTDTKNISTTQVLNFAVQGNDVVPAVASVVAESPEQFRVKFNCDVAGTPAMALYAYNSSGKYDLFTNVDIDTTNGKLIDPTNGSILDVKKVTDSEYIVQLKEDWTKIYKTQQTNKNYYNGKYALHFEAKALVNPANGKDSGDAFDAPITGTAIANPDTTSPVIKDIVQAHDKTPNAYDVIMSEPVKVGILKDGVATSADGTDTIAQTQGKLQTTTVQFLGKDADGNTVTVDGIVTPYGDTADATAEAASAGDTIFKVSPNTVGGKTIQQLVDNGTYQGTWTVVVKSISDDVGNTAATLTKAFVLSKAPTSEDFYVNDKAKTNIDNMNLAAFKIDPNGAGEDKLYVTFTEPVTITGNTENATNVSNYTIDGNLLPKGSYITLTNDIDGDDGVKDNTIVISLPDGTLSNADKHTLVVAKSLKSANGTAYNTNHAVQFVLPSIASANNVINSLIGGTDVASTTMDKAGNVVITSKVAATSTLASIGAVNATNLTNAINNGAEKVTLGATTLDLKATAPNDLKMAIAKAVTGNASATAADFDTLTIDQLKTYANAGNLKVTVSGVVHSVTVQSGAIN</sequence>
<dbReference type="Proteomes" id="UP000537131">
    <property type="component" value="Unassembled WGS sequence"/>
</dbReference>
<organism evidence="1 2">
    <name type="scientific">Clostridium muellerianum</name>
    <dbReference type="NCBI Taxonomy" id="2716538"/>
    <lineage>
        <taxon>Bacteria</taxon>
        <taxon>Bacillati</taxon>
        <taxon>Bacillota</taxon>
        <taxon>Clostridia</taxon>
        <taxon>Eubacteriales</taxon>
        <taxon>Clostridiaceae</taxon>
        <taxon>Clostridium</taxon>
    </lineage>
</organism>
<dbReference type="EMBL" id="JABBNI010000063">
    <property type="protein sequence ID" value="NMM65116.1"/>
    <property type="molecule type" value="Genomic_DNA"/>
</dbReference>
<dbReference type="RefSeq" id="WP_169299706.1">
    <property type="nucleotide sequence ID" value="NZ_JABBNI010000063.1"/>
</dbReference>
<name>A0A7Y0HRE5_9CLOT</name>
<evidence type="ECO:0000313" key="1">
    <source>
        <dbReference type="EMBL" id="NMM65116.1"/>
    </source>
</evidence>
<reference evidence="1 2" key="1">
    <citation type="submission" date="2020-04" db="EMBL/GenBank/DDBJ databases">
        <authorList>
            <person name="Doyle D.A."/>
        </authorList>
    </citation>
    <scope>NUCLEOTIDE SEQUENCE [LARGE SCALE GENOMIC DNA]</scope>
    <source>
        <strain evidence="1 2">P21</strain>
    </source>
</reference>
<comment type="caution">
    <text evidence="1">The sequence shown here is derived from an EMBL/GenBank/DDBJ whole genome shotgun (WGS) entry which is preliminary data.</text>
</comment>
<reference evidence="1 2" key="2">
    <citation type="submission" date="2020-06" db="EMBL/GenBank/DDBJ databases">
        <title>Complete Genome Sequence of Clostridium muelleri sp. nov. P21T, an Acid-Alcohol Producing Acetogen Isolated from Old Hay.</title>
        <authorList>
            <person name="Duncan K.E."/>
            <person name="Tanner R.S."/>
        </authorList>
    </citation>
    <scope>NUCLEOTIDE SEQUENCE [LARGE SCALE GENOMIC DNA]</scope>
    <source>
        <strain evidence="1 2">P21</strain>
    </source>
</reference>
<keyword evidence="2" id="KW-1185">Reference proteome</keyword>
<proteinExistence type="predicted"/>
<dbReference type="AlphaFoldDB" id="A0A7Y0HRE5"/>
<gene>
    <name evidence="1" type="ORF">HBE96_21255</name>
</gene>